<feature type="domain" description="NIF system FeS cluster assembly NifU N-terminal" evidence="1">
    <location>
        <begin position="22"/>
        <end position="122"/>
    </location>
</feature>
<dbReference type="PANTHER" id="PTHR14136:SF17">
    <property type="entry name" value="BTB_POZ DOMAIN-CONTAINING PROTEIN KCTD9"/>
    <property type="match status" value="1"/>
</dbReference>
<accession>A0A4R9GK08</accession>
<dbReference type="Pfam" id="PF01592">
    <property type="entry name" value="NifU_N"/>
    <property type="match status" value="1"/>
</dbReference>
<evidence type="ECO:0000313" key="3">
    <source>
        <dbReference type="Proteomes" id="UP000298458"/>
    </source>
</evidence>
<dbReference type="InterPro" id="IPR051082">
    <property type="entry name" value="Pentapeptide-BTB/POZ_domain"/>
</dbReference>
<dbReference type="RefSeq" id="WP_135766424.1">
    <property type="nucleotide sequence ID" value="NZ_RQET01000001.1"/>
</dbReference>
<dbReference type="AlphaFoldDB" id="A0A4R9GK08"/>
<dbReference type="GO" id="GO:0051536">
    <property type="term" value="F:iron-sulfur cluster binding"/>
    <property type="evidence" value="ECO:0007669"/>
    <property type="project" value="InterPro"/>
</dbReference>
<dbReference type="Gene3D" id="3.90.1010.10">
    <property type="match status" value="1"/>
</dbReference>
<dbReference type="InterPro" id="IPR001646">
    <property type="entry name" value="5peptide_repeat"/>
</dbReference>
<proteinExistence type="predicted"/>
<name>A0A4R9GK08_9LEPT</name>
<keyword evidence="3" id="KW-1185">Reference proteome</keyword>
<dbReference type="SUPFAM" id="SSF141571">
    <property type="entry name" value="Pentapeptide repeat-like"/>
    <property type="match status" value="1"/>
</dbReference>
<dbReference type="SUPFAM" id="SSF82649">
    <property type="entry name" value="SufE/NifU"/>
    <property type="match status" value="1"/>
</dbReference>
<dbReference type="CDD" id="cd06664">
    <property type="entry name" value="IscU_like"/>
    <property type="match status" value="1"/>
</dbReference>
<evidence type="ECO:0000259" key="1">
    <source>
        <dbReference type="Pfam" id="PF01592"/>
    </source>
</evidence>
<evidence type="ECO:0000313" key="2">
    <source>
        <dbReference type="EMBL" id="TGK14082.1"/>
    </source>
</evidence>
<dbReference type="GO" id="GO:0016226">
    <property type="term" value="P:iron-sulfur cluster assembly"/>
    <property type="evidence" value="ECO:0007669"/>
    <property type="project" value="InterPro"/>
</dbReference>
<dbReference type="OrthoDB" id="334966at2"/>
<dbReference type="EMBL" id="RQET01000001">
    <property type="protein sequence ID" value="TGK14082.1"/>
    <property type="molecule type" value="Genomic_DNA"/>
</dbReference>
<dbReference type="Pfam" id="PF00805">
    <property type="entry name" value="Pentapeptide"/>
    <property type="match status" value="1"/>
</dbReference>
<dbReference type="InterPro" id="IPR002871">
    <property type="entry name" value="NIF_FeS_clus_asmbl_NifU_N"/>
</dbReference>
<protein>
    <recommendedName>
        <fullName evidence="1">NIF system FeS cluster assembly NifU N-terminal domain-containing protein</fullName>
    </recommendedName>
</protein>
<comment type="caution">
    <text evidence="2">The sequence shown here is derived from an EMBL/GenBank/DDBJ whole genome shotgun (WGS) entry which is preliminary data.</text>
</comment>
<dbReference type="Gene3D" id="2.160.20.80">
    <property type="entry name" value="E3 ubiquitin-protein ligase SopA"/>
    <property type="match status" value="1"/>
</dbReference>
<gene>
    <name evidence="2" type="ORF">EHO60_01695</name>
</gene>
<dbReference type="GO" id="GO:0005506">
    <property type="term" value="F:iron ion binding"/>
    <property type="evidence" value="ECO:0007669"/>
    <property type="project" value="InterPro"/>
</dbReference>
<sequence>MKVMDFDRYKEINDQRLNYREMEDATVVSNYRNVGCGDGYRIYLKIGSDRIVSDASYTTTGCGFGIVALAMATEIAKGKSIDELKKITPEDVERLFEFPERRKNYPDSAVAALQQAIRDFESGSGIPKERRITASKAKELLQTNGTLKGEDLSSIILEKEDLHGVDFSGANLNNAFLTNCNFEGANFEGARLRGAFLNSTNLKGANLKGADLRWAKLAGAKIEGADFTDAVYDIGTRVDQTQIHIFSKMKKEGKDVYMEKDEIGR</sequence>
<dbReference type="Proteomes" id="UP000298458">
    <property type="component" value="Unassembled WGS sequence"/>
</dbReference>
<reference evidence="2" key="1">
    <citation type="journal article" date="2019" name="PLoS Negl. Trop. Dis.">
        <title>Revisiting the worldwide diversity of Leptospira species in the environment.</title>
        <authorList>
            <person name="Vincent A.T."/>
            <person name="Schiettekatte O."/>
            <person name="Bourhy P."/>
            <person name="Veyrier F.J."/>
            <person name="Picardeau M."/>
        </authorList>
    </citation>
    <scope>NUCLEOTIDE SEQUENCE [LARGE SCALE GENOMIC DNA]</scope>
    <source>
        <strain evidence="2">SSW15</strain>
    </source>
</reference>
<organism evidence="2 3">
    <name type="scientific">Leptospira fletcheri</name>
    <dbReference type="NCBI Taxonomy" id="2484981"/>
    <lineage>
        <taxon>Bacteria</taxon>
        <taxon>Pseudomonadati</taxon>
        <taxon>Spirochaetota</taxon>
        <taxon>Spirochaetia</taxon>
        <taxon>Leptospirales</taxon>
        <taxon>Leptospiraceae</taxon>
        <taxon>Leptospira</taxon>
    </lineage>
</organism>
<dbReference type="PANTHER" id="PTHR14136">
    <property type="entry name" value="BTB_POZ DOMAIN-CONTAINING PROTEIN KCTD9"/>
    <property type="match status" value="1"/>
</dbReference>